<evidence type="ECO:0000256" key="2">
    <source>
        <dbReference type="ARBA" id="ARBA00004370"/>
    </source>
</evidence>
<keyword evidence="8" id="KW-0408">Iron</keyword>
<keyword evidence="4 11" id="KW-0812">Transmembrane</keyword>
<dbReference type="EMBL" id="JXTB01000052">
    <property type="protein sequence ID" value="PON70149.1"/>
    <property type="molecule type" value="Genomic_DNA"/>
</dbReference>
<keyword evidence="9" id="KW-0503">Monooxygenase</keyword>
<dbReference type="GO" id="GO:0005506">
    <property type="term" value="F:iron ion binding"/>
    <property type="evidence" value="ECO:0007669"/>
    <property type="project" value="InterPro"/>
</dbReference>
<name>A0A2P5DA37_PARAD</name>
<feature type="transmembrane region" description="Helical" evidence="11">
    <location>
        <begin position="12"/>
        <end position="34"/>
    </location>
</feature>
<evidence type="ECO:0000256" key="11">
    <source>
        <dbReference type="SAM" id="Phobius"/>
    </source>
</evidence>
<dbReference type="OrthoDB" id="2789670at2759"/>
<keyword evidence="10 11" id="KW-0472">Membrane</keyword>
<keyword evidence="5" id="KW-0479">Metal-binding</keyword>
<dbReference type="AlphaFoldDB" id="A0A2P5DA37"/>
<evidence type="ECO:0000256" key="4">
    <source>
        <dbReference type="ARBA" id="ARBA00022692"/>
    </source>
</evidence>
<dbReference type="GO" id="GO:0004497">
    <property type="term" value="F:monooxygenase activity"/>
    <property type="evidence" value="ECO:0007669"/>
    <property type="project" value="UniProtKB-KW"/>
</dbReference>
<dbReference type="PANTHER" id="PTHR47947:SF26">
    <property type="entry name" value="CYTOCHROME P450"/>
    <property type="match status" value="1"/>
</dbReference>
<evidence type="ECO:0000256" key="1">
    <source>
        <dbReference type="ARBA" id="ARBA00001971"/>
    </source>
</evidence>
<dbReference type="GO" id="GO:0020037">
    <property type="term" value="F:heme binding"/>
    <property type="evidence" value="ECO:0007669"/>
    <property type="project" value="InterPro"/>
</dbReference>
<comment type="cofactor">
    <cofactor evidence="1">
        <name>heme</name>
        <dbReference type="ChEBI" id="CHEBI:30413"/>
    </cofactor>
</comment>
<dbReference type="InterPro" id="IPR001128">
    <property type="entry name" value="Cyt_P450"/>
</dbReference>
<dbReference type="STRING" id="3476.A0A2P5DA37"/>
<evidence type="ECO:0000256" key="9">
    <source>
        <dbReference type="ARBA" id="ARBA00023033"/>
    </source>
</evidence>
<evidence type="ECO:0000313" key="12">
    <source>
        <dbReference type="EMBL" id="PON70149.1"/>
    </source>
</evidence>
<dbReference type="PRINTS" id="PR00463">
    <property type="entry name" value="EP450I"/>
</dbReference>
<dbReference type="Proteomes" id="UP000237105">
    <property type="component" value="Unassembled WGS sequence"/>
</dbReference>
<keyword evidence="7" id="KW-0560">Oxidoreductase</keyword>
<dbReference type="GO" id="GO:0016020">
    <property type="term" value="C:membrane"/>
    <property type="evidence" value="ECO:0007669"/>
    <property type="project" value="UniProtKB-SubCell"/>
</dbReference>
<evidence type="ECO:0000256" key="3">
    <source>
        <dbReference type="ARBA" id="ARBA00022617"/>
    </source>
</evidence>
<evidence type="ECO:0000256" key="6">
    <source>
        <dbReference type="ARBA" id="ARBA00022989"/>
    </source>
</evidence>
<evidence type="ECO:0000256" key="5">
    <source>
        <dbReference type="ARBA" id="ARBA00022723"/>
    </source>
</evidence>
<proteinExistence type="predicted"/>
<dbReference type="SUPFAM" id="SSF48264">
    <property type="entry name" value="Cytochrome P450"/>
    <property type="match status" value="1"/>
</dbReference>
<protein>
    <submittedName>
        <fullName evidence="12">Cytochrome P450, E-class, group I</fullName>
    </submittedName>
</protein>
<dbReference type="Gene3D" id="1.10.630.10">
    <property type="entry name" value="Cytochrome P450"/>
    <property type="match status" value="1"/>
</dbReference>
<dbReference type="GO" id="GO:0016705">
    <property type="term" value="F:oxidoreductase activity, acting on paired donors, with incorporation or reduction of molecular oxygen"/>
    <property type="evidence" value="ECO:0007669"/>
    <property type="project" value="InterPro"/>
</dbReference>
<evidence type="ECO:0000256" key="8">
    <source>
        <dbReference type="ARBA" id="ARBA00023004"/>
    </source>
</evidence>
<dbReference type="Pfam" id="PF00067">
    <property type="entry name" value="p450"/>
    <property type="match status" value="2"/>
</dbReference>
<keyword evidence="6 11" id="KW-1133">Transmembrane helix</keyword>
<dbReference type="InterPro" id="IPR036396">
    <property type="entry name" value="Cyt_P450_sf"/>
</dbReference>
<sequence length="336" mass="37757">MDYYSHDHLPSLVNITPSMVITTLAVPFFLYYYLFRKPKVSRRAPPEAGGAWPLIGHLPLFGGSQLPPITLGHMADKYGPIFTIRMGVHKTIVVSSWEIAKECFTTNDKAFAKRLKTMGPELLGYNYALFGCSVTSENPRSFAVKDIYELFRAKNAKAAEVVKVELKKWFADIALNTVFKVVVGKRLVESERSKESGGDERSGHRCRKAIRDFFDMTGAFVVSDAIPWLRWLDLGGYERAMKKTAKELDQVVEEWLEEHKRKRTLDSELVNNKVDGRDFMGVMLSILDDAKELVSTFDADTINKATCVAFILASTNATAATLTWDSALLLNNPETL</sequence>
<keyword evidence="3" id="KW-0349">Heme</keyword>
<dbReference type="PANTHER" id="PTHR47947">
    <property type="entry name" value="CYTOCHROME P450 82C3-RELATED"/>
    <property type="match status" value="1"/>
</dbReference>
<comment type="subcellular location">
    <subcellularLocation>
        <location evidence="2">Membrane</location>
    </subcellularLocation>
</comment>
<accession>A0A2P5DA37</accession>
<evidence type="ECO:0000256" key="7">
    <source>
        <dbReference type="ARBA" id="ARBA00023002"/>
    </source>
</evidence>
<keyword evidence="13" id="KW-1185">Reference proteome</keyword>
<evidence type="ECO:0000313" key="13">
    <source>
        <dbReference type="Proteomes" id="UP000237105"/>
    </source>
</evidence>
<gene>
    <name evidence="12" type="ORF">PanWU01x14_083240</name>
</gene>
<dbReference type="InterPro" id="IPR050651">
    <property type="entry name" value="Plant_Cytochrome_P450_Monoox"/>
</dbReference>
<comment type="caution">
    <text evidence="12">The sequence shown here is derived from an EMBL/GenBank/DDBJ whole genome shotgun (WGS) entry which is preliminary data.</text>
</comment>
<reference evidence="13" key="1">
    <citation type="submission" date="2016-06" db="EMBL/GenBank/DDBJ databases">
        <title>Parallel loss of symbiosis genes in relatives of nitrogen-fixing non-legume Parasponia.</title>
        <authorList>
            <person name="Van Velzen R."/>
            <person name="Holmer R."/>
            <person name="Bu F."/>
            <person name="Rutten L."/>
            <person name="Van Zeijl A."/>
            <person name="Liu W."/>
            <person name="Santuari L."/>
            <person name="Cao Q."/>
            <person name="Sharma T."/>
            <person name="Shen D."/>
            <person name="Roswanjaya Y."/>
            <person name="Wardhani T."/>
            <person name="Kalhor M.S."/>
            <person name="Jansen J."/>
            <person name="Van den Hoogen J."/>
            <person name="Gungor B."/>
            <person name="Hartog M."/>
            <person name="Hontelez J."/>
            <person name="Verver J."/>
            <person name="Yang W.-C."/>
            <person name="Schijlen E."/>
            <person name="Repin R."/>
            <person name="Schilthuizen M."/>
            <person name="Schranz E."/>
            <person name="Heidstra R."/>
            <person name="Miyata K."/>
            <person name="Fedorova E."/>
            <person name="Kohlen W."/>
            <person name="Bisseling T."/>
            <person name="Smit S."/>
            <person name="Geurts R."/>
        </authorList>
    </citation>
    <scope>NUCLEOTIDE SEQUENCE [LARGE SCALE GENOMIC DNA]</scope>
    <source>
        <strain evidence="13">cv. WU1-14</strain>
    </source>
</reference>
<dbReference type="InterPro" id="IPR002401">
    <property type="entry name" value="Cyt_P450_E_grp-I"/>
</dbReference>
<organism evidence="12 13">
    <name type="scientific">Parasponia andersonii</name>
    <name type="common">Sponia andersonii</name>
    <dbReference type="NCBI Taxonomy" id="3476"/>
    <lineage>
        <taxon>Eukaryota</taxon>
        <taxon>Viridiplantae</taxon>
        <taxon>Streptophyta</taxon>
        <taxon>Embryophyta</taxon>
        <taxon>Tracheophyta</taxon>
        <taxon>Spermatophyta</taxon>
        <taxon>Magnoliopsida</taxon>
        <taxon>eudicotyledons</taxon>
        <taxon>Gunneridae</taxon>
        <taxon>Pentapetalae</taxon>
        <taxon>rosids</taxon>
        <taxon>fabids</taxon>
        <taxon>Rosales</taxon>
        <taxon>Cannabaceae</taxon>
        <taxon>Parasponia</taxon>
    </lineage>
</organism>
<evidence type="ECO:0000256" key="10">
    <source>
        <dbReference type="ARBA" id="ARBA00023136"/>
    </source>
</evidence>